<feature type="compositionally biased region" description="Basic residues" evidence="5">
    <location>
        <begin position="910"/>
        <end position="920"/>
    </location>
</feature>
<dbReference type="PROSITE" id="PS50158">
    <property type="entry name" value="ZF_CCHC"/>
    <property type="match status" value="1"/>
</dbReference>
<evidence type="ECO:0000259" key="7">
    <source>
        <dbReference type="PROSITE" id="PS50966"/>
    </source>
</evidence>
<dbReference type="Proteomes" id="UP000682877">
    <property type="component" value="Chromosome 1"/>
</dbReference>
<organism evidence="8 9">
    <name type="scientific">Arabidopsis arenosa</name>
    <name type="common">Sand rock-cress</name>
    <name type="synonym">Cardaminopsis arenosa</name>
    <dbReference type="NCBI Taxonomy" id="38785"/>
    <lineage>
        <taxon>Eukaryota</taxon>
        <taxon>Viridiplantae</taxon>
        <taxon>Streptophyta</taxon>
        <taxon>Embryophyta</taxon>
        <taxon>Tracheophyta</taxon>
        <taxon>Spermatophyta</taxon>
        <taxon>Magnoliopsida</taxon>
        <taxon>eudicotyledons</taxon>
        <taxon>Gunneridae</taxon>
        <taxon>Pentapetalae</taxon>
        <taxon>rosids</taxon>
        <taxon>malvids</taxon>
        <taxon>Brassicales</taxon>
        <taxon>Brassicaceae</taxon>
        <taxon>Camelineae</taxon>
        <taxon>Arabidopsis</taxon>
    </lineage>
</organism>
<evidence type="ECO:0000256" key="2">
    <source>
        <dbReference type="ARBA" id="ARBA00022771"/>
    </source>
</evidence>
<evidence type="ECO:0000256" key="3">
    <source>
        <dbReference type="ARBA" id="ARBA00022833"/>
    </source>
</evidence>
<feature type="region of interest" description="Disordered" evidence="5">
    <location>
        <begin position="370"/>
        <end position="429"/>
    </location>
</feature>
<protein>
    <recommendedName>
        <fullName evidence="10">SWIM-type domain-containing protein</fullName>
    </recommendedName>
</protein>
<evidence type="ECO:0000313" key="9">
    <source>
        <dbReference type="Proteomes" id="UP000682877"/>
    </source>
</evidence>
<evidence type="ECO:0000256" key="5">
    <source>
        <dbReference type="SAM" id="MobiDB-lite"/>
    </source>
</evidence>
<sequence length="959" mass="107468">MDEGVMILVGSWECKESGEWRFKMSAKKYAKCVDVGEGDTISDVEQKIATAFGVDRKRTKLELSFWFEGGDTVFTQQKMPPVSVDSESSLSKFKKIRVDKGGMNMYLTLVEDDGECANTGGQHAISGPDSNADGDNTEVGAGDMERECIGAGESTQFIPVTFEEEEFLADIYEFEESFKRKKASLDKENAKKRREEELVGELDTGSDGGRWESDSEDSGDYDFDAMSKLIETEYPPDWDPWKTSKEKTITTENARVWGQVDDNAVEDQGEYLMSGESGPQLVEVEVAEMGGRERGTPGCSAGAGSVEMSIQMGQIRMRQIGANTQGTETSDSLIPSWESSCGRRNTGSGRTQTELGLVDVSVTALPRREDASAFDDVEGQGNTEEGLGGRAGEDSPEMSPEMGQRIRRDRETSSQRTETFNTDYGRTTWDTTGRNQMLLEGRPDASAFVEGEREGNLEEEVMGCSGEEESAEMSFQMGQTSSQLTLGENMFTELVGDDLEMIRDAAPFKDNAKGVAQDTANMNLRKAGDSIYIGRIFKNKAELHRALCVYSIKRLFNFRIKASDKMRVIAICHDSKCHWRIYATFHENSENVEIRTATLKHSCDVKSRSKYGMKATQSILGDLLKAKYAHGKKGPRACELPEIVLAELNVTISYMKAWHAKEMAMKRARGSEEDSYKNVVHHFKCEGLAKMVSNAARSYTVGDLRYWFEEIQRRNIECANYLVEIGISHWTLAYFPGMRYNVMSSNISESLNAAMQKAIDFPIVTMVEFIRTMLMRWFCERREVATRTRTRCTPEIEEMLIDHLKEATDCAVIAASEWIYQVNDGFGIVFTVDLQKKTCTCRVFDVLMVPCCHALAAVGIRNVDIYSLVGNYAFVTEWRKLWREHILPPPKEKDTEVPNTISEVVVIPPKTRRPGGRPRTVRIPSQGEQQGASWKKKKPNKCTTCGQDGHNRATCKNPL</sequence>
<feature type="compositionally biased region" description="Polar residues" evidence="5">
    <location>
        <begin position="414"/>
        <end position="429"/>
    </location>
</feature>
<feature type="compositionally biased region" description="Basic and acidic residues" evidence="5">
    <location>
        <begin position="185"/>
        <end position="197"/>
    </location>
</feature>
<evidence type="ECO:0000256" key="4">
    <source>
        <dbReference type="PROSITE-ProRule" id="PRU00047"/>
    </source>
</evidence>
<evidence type="ECO:0000313" key="8">
    <source>
        <dbReference type="EMBL" id="CAE5956850.1"/>
    </source>
</evidence>
<dbReference type="PANTHER" id="PTHR31973:SF187">
    <property type="entry name" value="MUTATOR TRANSPOSASE MUDRA PROTEIN"/>
    <property type="match status" value="1"/>
</dbReference>
<keyword evidence="2 4" id="KW-0863">Zinc-finger</keyword>
<reference evidence="8" key="1">
    <citation type="submission" date="2021-01" db="EMBL/GenBank/DDBJ databases">
        <authorList>
            <person name="Bezrukov I."/>
        </authorList>
    </citation>
    <scope>NUCLEOTIDE SEQUENCE</scope>
</reference>
<feature type="domain" description="SWIM-type" evidence="7">
    <location>
        <begin position="830"/>
        <end position="862"/>
    </location>
</feature>
<dbReference type="Pfam" id="PF03108">
    <property type="entry name" value="DBD_Tnp_Mut"/>
    <property type="match status" value="1"/>
</dbReference>
<dbReference type="GO" id="GO:0003676">
    <property type="term" value="F:nucleic acid binding"/>
    <property type="evidence" value="ECO:0007669"/>
    <property type="project" value="InterPro"/>
</dbReference>
<keyword evidence="9" id="KW-1185">Reference proteome</keyword>
<dbReference type="EMBL" id="LR999451">
    <property type="protein sequence ID" value="CAE5956850.1"/>
    <property type="molecule type" value="Genomic_DNA"/>
</dbReference>
<evidence type="ECO:0000259" key="6">
    <source>
        <dbReference type="PROSITE" id="PS50158"/>
    </source>
</evidence>
<dbReference type="PANTHER" id="PTHR31973">
    <property type="entry name" value="POLYPROTEIN, PUTATIVE-RELATED"/>
    <property type="match status" value="1"/>
</dbReference>
<dbReference type="Pfam" id="PF04434">
    <property type="entry name" value="SWIM"/>
    <property type="match status" value="1"/>
</dbReference>
<keyword evidence="3" id="KW-0862">Zinc</keyword>
<feature type="domain" description="CCHC-type" evidence="6">
    <location>
        <begin position="941"/>
        <end position="957"/>
    </location>
</feature>
<keyword evidence="1" id="KW-0479">Metal-binding</keyword>
<accession>A0A8S1ZC73</accession>
<feature type="region of interest" description="Disordered" evidence="5">
    <location>
        <begin position="326"/>
        <end position="351"/>
    </location>
</feature>
<gene>
    <name evidence="8" type="ORF">AARE701A_LOCUS607</name>
</gene>
<dbReference type="InterPro" id="IPR007527">
    <property type="entry name" value="Znf_SWIM"/>
</dbReference>
<name>A0A8S1ZC73_ARAAE</name>
<dbReference type="InterPro" id="IPR006564">
    <property type="entry name" value="Znf_PMZ"/>
</dbReference>
<feature type="compositionally biased region" description="Basic and acidic residues" evidence="5">
    <location>
        <begin position="404"/>
        <end position="413"/>
    </location>
</feature>
<feature type="region of interest" description="Disordered" evidence="5">
    <location>
        <begin position="185"/>
        <end position="220"/>
    </location>
</feature>
<feature type="region of interest" description="Disordered" evidence="5">
    <location>
        <begin position="910"/>
        <end position="959"/>
    </location>
</feature>
<dbReference type="InterPro" id="IPR001878">
    <property type="entry name" value="Znf_CCHC"/>
</dbReference>
<dbReference type="InterPro" id="IPR004332">
    <property type="entry name" value="Transposase_MuDR"/>
</dbReference>
<proteinExistence type="predicted"/>
<dbReference type="AlphaFoldDB" id="A0A8S1ZC73"/>
<dbReference type="PROSITE" id="PS50966">
    <property type="entry name" value="ZF_SWIM"/>
    <property type="match status" value="1"/>
</dbReference>
<evidence type="ECO:0008006" key="10">
    <source>
        <dbReference type="Google" id="ProtNLM"/>
    </source>
</evidence>
<dbReference type="GO" id="GO:0008270">
    <property type="term" value="F:zinc ion binding"/>
    <property type="evidence" value="ECO:0007669"/>
    <property type="project" value="UniProtKB-KW"/>
</dbReference>
<dbReference type="SMART" id="SM00575">
    <property type="entry name" value="ZnF_PMZ"/>
    <property type="match status" value="1"/>
</dbReference>
<evidence type="ECO:0000256" key="1">
    <source>
        <dbReference type="ARBA" id="ARBA00022723"/>
    </source>
</evidence>